<name>A0A917A507_9HYPH</name>
<reference evidence="8" key="2">
    <citation type="submission" date="2020-09" db="EMBL/GenBank/DDBJ databases">
        <authorList>
            <person name="Sun Q."/>
            <person name="Zhou Y."/>
        </authorList>
    </citation>
    <scope>NUCLEOTIDE SEQUENCE</scope>
    <source>
        <strain evidence="8">CGMCC 1.15367</strain>
    </source>
</reference>
<comment type="subunit">
    <text evidence="4">The basal body constitutes a major portion of the flagellar organelle and consists of five rings (E,L,P,S, and M) mounted on a central rod. The rod consists of about 26 subunits of FlgG in the distal portion, and FlgB, FlgC and FlgF are thought to build up the proximal portion of the rod with about 6 subunits each.</text>
</comment>
<comment type="similarity">
    <text evidence="2 4">Belongs to the flagella basal body rod proteins family.</text>
</comment>
<evidence type="ECO:0000259" key="6">
    <source>
        <dbReference type="Pfam" id="PF06429"/>
    </source>
</evidence>
<dbReference type="AlphaFoldDB" id="A0A917A507"/>
<evidence type="ECO:0000256" key="1">
    <source>
        <dbReference type="ARBA" id="ARBA00004117"/>
    </source>
</evidence>
<keyword evidence="9" id="KW-1185">Reference proteome</keyword>
<evidence type="ECO:0000259" key="7">
    <source>
        <dbReference type="Pfam" id="PF22692"/>
    </source>
</evidence>
<proteinExistence type="inferred from homology"/>
<evidence type="ECO:0000256" key="3">
    <source>
        <dbReference type="ARBA" id="ARBA00023143"/>
    </source>
</evidence>
<dbReference type="GO" id="GO:0030694">
    <property type="term" value="C:bacterial-type flagellum basal body, rod"/>
    <property type="evidence" value="ECO:0007669"/>
    <property type="project" value="UniProtKB-UniRule"/>
</dbReference>
<dbReference type="InterPro" id="IPR001444">
    <property type="entry name" value="Flag_bb_rod_N"/>
</dbReference>
<keyword evidence="8" id="KW-0966">Cell projection</keyword>
<keyword evidence="8" id="KW-0282">Flagellum</keyword>
<dbReference type="Pfam" id="PF22692">
    <property type="entry name" value="LlgE_F_G_D1"/>
    <property type="match status" value="1"/>
</dbReference>
<evidence type="ECO:0000313" key="8">
    <source>
        <dbReference type="EMBL" id="GGE23876.1"/>
    </source>
</evidence>
<dbReference type="PANTHER" id="PTHR30435:SF19">
    <property type="entry name" value="FLAGELLAR BASAL-BODY ROD PROTEIN FLGG"/>
    <property type="match status" value="1"/>
</dbReference>
<dbReference type="InterPro" id="IPR012836">
    <property type="entry name" value="FlgF"/>
</dbReference>
<dbReference type="Proteomes" id="UP000644699">
    <property type="component" value="Unassembled WGS sequence"/>
</dbReference>
<dbReference type="InterPro" id="IPR020013">
    <property type="entry name" value="Flagellar_FlgE/F/G"/>
</dbReference>
<keyword evidence="3 4" id="KW-0975">Bacterial flagellum</keyword>
<dbReference type="InterPro" id="IPR019776">
    <property type="entry name" value="Flagellar_basal_body_rod_CS"/>
</dbReference>
<dbReference type="PANTHER" id="PTHR30435">
    <property type="entry name" value="FLAGELLAR PROTEIN"/>
    <property type="match status" value="1"/>
</dbReference>
<sequence>MQTSLPVALSAQIAMEKRLDTIADNIANARTVGFRAEEVKFESFLSQASEQPVAFASTGQHYLSTRTGEMTQTGNSLDMAVNGDAYFAVQGKNGTIYTRDGRMVMTEQGDLLSLNGEPILDVGGAPIQVNPTGGPIAIARDGMVTQNGAQVGAVGLFQMPAGAKLARVGTSGIRPDSQALPIVDFAGINVLQGFVEGANINPVLEMTRLIEVQRAFESASNLIQTSEKSLDDAVSTLGAKG</sequence>
<comment type="subcellular location">
    <subcellularLocation>
        <location evidence="1 4">Bacterial flagellum basal body</location>
    </subcellularLocation>
</comment>
<keyword evidence="8" id="KW-0969">Cilium</keyword>
<dbReference type="NCBIfam" id="TIGR02490">
    <property type="entry name" value="flgF"/>
    <property type="match status" value="1"/>
</dbReference>
<feature type="domain" description="Flagellar basal body rod protein N-terminal" evidence="5">
    <location>
        <begin position="7"/>
        <end position="35"/>
    </location>
</feature>
<dbReference type="PROSITE" id="PS00588">
    <property type="entry name" value="FLAGELLA_BB_ROD"/>
    <property type="match status" value="1"/>
</dbReference>
<dbReference type="Pfam" id="PF00460">
    <property type="entry name" value="Flg_bb_rod"/>
    <property type="match status" value="1"/>
</dbReference>
<organism evidence="8 9">
    <name type="scientific">Aureimonas endophytica</name>
    <dbReference type="NCBI Taxonomy" id="2027858"/>
    <lineage>
        <taxon>Bacteria</taxon>
        <taxon>Pseudomonadati</taxon>
        <taxon>Pseudomonadota</taxon>
        <taxon>Alphaproteobacteria</taxon>
        <taxon>Hyphomicrobiales</taxon>
        <taxon>Aurantimonadaceae</taxon>
        <taxon>Aureimonas</taxon>
    </lineage>
</organism>
<dbReference type="InterPro" id="IPR037925">
    <property type="entry name" value="FlgE/F/G-like"/>
</dbReference>
<dbReference type="GO" id="GO:0071978">
    <property type="term" value="P:bacterial-type flagellum-dependent swarming motility"/>
    <property type="evidence" value="ECO:0007669"/>
    <property type="project" value="TreeGrafter"/>
</dbReference>
<comment type="caution">
    <text evidence="8">The sequence shown here is derived from an EMBL/GenBank/DDBJ whole genome shotgun (WGS) entry which is preliminary data.</text>
</comment>
<reference evidence="8" key="1">
    <citation type="journal article" date="2014" name="Int. J. Syst. Evol. Microbiol.">
        <title>Complete genome sequence of Corynebacterium casei LMG S-19264T (=DSM 44701T), isolated from a smear-ripened cheese.</title>
        <authorList>
            <consortium name="US DOE Joint Genome Institute (JGI-PGF)"/>
            <person name="Walter F."/>
            <person name="Albersmeier A."/>
            <person name="Kalinowski J."/>
            <person name="Ruckert C."/>
        </authorList>
    </citation>
    <scope>NUCLEOTIDE SEQUENCE</scope>
    <source>
        <strain evidence="8">CGMCC 1.15367</strain>
    </source>
</reference>
<feature type="domain" description="Flagellar basal-body/hook protein C-terminal" evidence="6">
    <location>
        <begin position="192"/>
        <end position="234"/>
    </location>
</feature>
<evidence type="ECO:0000256" key="4">
    <source>
        <dbReference type="RuleBase" id="RU362116"/>
    </source>
</evidence>
<dbReference type="NCBIfam" id="NF009282">
    <property type="entry name" value="PRK12642.1"/>
    <property type="match status" value="1"/>
</dbReference>
<dbReference type="RefSeq" id="WP_188913273.1">
    <property type="nucleotide sequence ID" value="NZ_BMIQ01000013.1"/>
</dbReference>
<evidence type="ECO:0000256" key="2">
    <source>
        <dbReference type="ARBA" id="ARBA00009677"/>
    </source>
</evidence>
<dbReference type="InterPro" id="IPR053967">
    <property type="entry name" value="LlgE_F_G-like_D1"/>
</dbReference>
<dbReference type="SUPFAM" id="SSF117143">
    <property type="entry name" value="Flagellar hook protein flgE"/>
    <property type="match status" value="1"/>
</dbReference>
<evidence type="ECO:0000259" key="5">
    <source>
        <dbReference type="Pfam" id="PF00460"/>
    </source>
</evidence>
<dbReference type="NCBIfam" id="TIGR03506">
    <property type="entry name" value="FlgEFG_subfam"/>
    <property type="match status" value="1"/>
</dbReference>
<dbReference type="Pfam" id="PF06429">
    <property type="entry name" value="Flg_bbr_C"/>
    <property type="match status" value="1"/>
</dbReference>
<gene>
    <name evidence="8" type="ORF">GCM10011390_49080</name>
</gene>
<dbReference type="EMBL" id="BMIQ01000013">
    <property type="protein sequence ID" value="GGE23876.1"/>
    <property type="molecule type" value="Genomic_DNA"/>
</dbReference>
<feature type="domain" description="Flagellar hook protein FlgE/F/G-like D1" evidence="7">
    <location>
        <begin position="80"/>
        <end position="145"/>
    </location>
</feature>
<protein>
    <recommendedName>
        <fullName evidence="4">Flagellar basal-body rod protein FlgF</fullName>
    </recommendedName>
</protein>
<dbReference type="InterPro" id="IPR010930">
    <property type="entry name" value="Flg_bb/hook_C_dom"/>
</dbReference>
<evidence type="ECO:0000313" key="9">
    <source>
        <dbReference type="Proteomes" id="UP000644699"/>
    </source>
</evidence>
<accession>A0A917A507</accession>